<proteinExistence type="predicted"/>
<accession>A0A7R9DYZ9</accession>
<dbReference type="EMBL" id="OB792779">
    <property type="protein sequence ID" value="CAD7424369.1"/>
    <property type="molecule type" value="Genomic_DNA"/>
</dbReference>
<name>A0A7R9DYZ9_9NEOP</name>
<organism evidence="1">
    <name type="scientific">Timema monikensis</name>
    <dbReference type="NCBI Taxonomy" id="170555"/>
    <lineage>
        <taxon>Eukaryota</taxon>
        <taxon>Metazoa</taxon>
        <taxon>Ecdysozoa</taxon>
        <taxon>Arthropoda</taxon>
        <taxon>Hexapoda</taxon>
        <taxon>Insecta</taxon>
        <taxon>Pterygota</taxon>
        <taxon>Neoptera</taxon>
        <taxon>Polyneoptera</taxon>
        <taxon>Phasmatodea</taxon>
        <taxon>Timematodea</taxon>
        <taxon>Timematoidea</taxon>
        <taxon>Timematidae</taxon>
        <taxon>Timema</taxon>
    </lineage>
</organism>
<reference evidence="1" key="1">
    <citation type="submission" date="2020-11" db="EMBL/GenBank/DDBJ databases">
        <authorList>
            <person name="Tran Van P."/>
        </authorList>
    </citation>
    <scope>NUCLEOTIDE SEQUENCE</scope>
</reference>
<dbReference type="AlphaFoldDB" id="A0A7R9DYZ9"/>
<evidence type="ECO:0000313" key="1">
    <source>
        <dbReference type="EMBL" id="CAD7424369.1"/>
    </source>
</evidence>
<protein>
    <submittedName>
        <fullName evidence="1">Uncharacterized protein</fullName>
    </submittedName>
</protein>
<sequence length="171" mass="18981">MPDVTYIGVLQPKPHNPHSIPTQPLRKVPVGVCFIVVAQVALCPLVRRVACVESGPRSMGWITLKARYKWDDLNILVAERRPPRMGAWCLVVVTNTCGHRSLCYIPKIVLEQKVSLLEKFQHAKAVQTKISVPPELQKDLTLLWSKSGGQAQKARRAPADMELGTPALGYP</sequence>
<gene>
    <name evidence="1" type="ORF">TMSB3V08_LOCUS1320</name>
</gene>